<feature type="zinc finger region" description="C3H1-type" evidence="4">
    <location>
        <begin position="333"/>
        <end position="361"/>
    </location>
</feature>
<keyword evidence="8" id="KW-1185">Reference proteome</keyword>
<evidence type="ECO:0000256" key="2">
    <source>
        <dbReference type="ARBA" id="ARBA00022771"/>
    </source>
</evidence>
<name>A0A7G2C5Y2_9TRYP</name>
<feature type="domain" description="C3H1-type" evidence="6">
    <location>
        <begin position="333"/>
        <end position="361"/>
    </location>
</feature>
<dbReference type="SMART" id="SM00356">
    <property type="entry name" value="ZnF_C3H1"/>
    <property type="match status" value="2"/>
</dbReference>
<evidence type="ECO:0000256" key="3">
    <source>
        <dbReference type="ARBA" id="ARBA00022833"/>
    </source>
</evidence>
<keyword evidence="3 4" id="KW-0862">Zinc</keyword>
<dbReference type="PROSITE" id="PS50103">
    <property type="entry name" value="ZF_C3H1"/>
    <property type="match status" value="2"/>
</dbReference>
<evidence type="ECO:0000256" key="5">
    <source>
        <dbReference type="SAM" id="MobiDB-lite"/>
    </source>
</evidence>
<evidence type="ECO:0000256" key="1">
    <source>
        <dbReference type="ARBA" id="ARBA00022723"/>
    </source>
</evidence>
<dbReference type="GO" id="GO:0008270">
    <property type="term" value="F:zinc ion binding"/>
    <property type="evidence" value="ECO:0007669"/>
    <property type="project" value="UniProtKB-KW"/>
</dbReference>
<dbReference type="OrthoDB" id="277017at2759"/>
<feature type="region of interest" description="Disordered" evidence="5">
    <location>
        <begin position="365"/>
        <end position="386"/>
    </location>
</feature>
<proteinExistence type="predicted"/>
<feature type="compositionally biased region" description="Basic and acidic residues" evidence="5">
    <location>
        <begin position="365"/>
        <end position="375"/>
    </location>
</feature>
<evidence type="ECO:0000313" key="7">
    <source>
        <dbReference type="EMBL" id="CAD2214157.1"/>
    </source>
</evidence>
<organism evidence="7 8">
    <name type="scientific">Angomonas deanei</name>
    <dbReference type="NCBI Taxonomy" id="59799"/>
    <lineage>
        <taxon>Eukaryota</taxon>
        <taxon>Discoba</taxon>
        <taxon>Euglenozoa</taxon>
        <taxon>Kinetoplastea</taxon>
        <taxon>Metakinetoplastina</taxon>
        <taxon>Trypanosomatida</taxon>
        <taxon>Trypanosomatidae</taxon>
        <taxon>Strigomonadinae</taxon>
        <taxon>Angomonas</taxon>
    </lineage>
</organism>
<keyword evidence="2 4" id="KW-0863">Zinc-finger</keyword>
<dbReference type="EMBL" id="LR877147">
    <property type="protein sequence ID" value="CAD2214157.1"/>
    <property type="molecule type" value="Genomic_DNA"/>
</dbReference>
<feature type="domain" description="C3H1-type" evidence="6">
    <location>
        <begin position="104"/>
        <end position="133"/>
    </location>
</feature>
<dbReference type="AlphaFoldDB" id="A0A7G2C5Y2"/>
<accession>A0A7G2C5Y2</accession>
<reference evidence="7 8" key="1">
    <citation type="submission" date="2020-08" db="EMBL/GenBank/DDBJ databases">
        <authorList>
            <person name="Newling K."/>
            <person name="Davey J."/>
            <person name="Forrester S."/>
        </authorList>
    </citation>
    <scope>NUCLEOTIDE SEQUENCE [LARGE SCALE GENOMIC DNA]</scope>
    <source>
        <strain evidence="8">Crithidia deanei Carvalho (ATCC PRA-265)</strain>
    </source>
</reference>
<dbReference type="Proteomes" id="UP000515908">
    <property type="component" value="Chromosome 03"/>
</dbReference>
<dbReference type="PANTHER" id="PTHR37562:SF2">
    <property type="entry name" value="C3H1-TYPE DOMAIN-CONTAINING PROTEIN"/>
    <property type="match status" value="1"/>
</dbReference>
<dbReference type="InterPro" id="IPR000571">
    <property type="entry name" value="Znf_CCCH"/>
</dbReference>
<dbReference type="VEuPathDB" id="TriTrypDB:ADEAN_000160100"/>
<gene>
    <name evidence="7" type="ORF">ADEAN_000160100</name>
</gene>
<evidence type="ECO:0000259" key="6">
    <source>
        <dbReference type="PROSITE" id="PS50103"/>
    </source>
</evidence>
<evidence type="ECO:0000256" key="4">
    <source>
        <dbReference type="PROSITE-ProRule" id="PRU00723"/>
    </source>
</evidence>
<feature type="compositionally biased region" description="Acidic residues" evidence="5">
    <location>
        <begin position="376"/>
        <end position="386"/>
    </location>
</feature>
<protein>
    <recommendedName>
        <fullName evidence="6">C3H1-type domain-containing protein</fullName>
    </recommendedName>
</protein>
<dbReference type="SUPFAM" id="SSF90229">
    <property type="entry name" value="CCCH zinc finger"/>
    <property type="match status" value="1"/>
</dbReference>
<keyword evidence="1 4" id="KW-0479">Metal-binding</keyword>
<evidence type="ECO:0000313" key="8">
    <source>
        <dbReference type="Proteomes" id="UP000515908"/>
    </source>
</evidence>
<sequence length="386" mass="43768">MRGHPNRRHGGYGGAPPVHNKFVYNQQLHANSNNAIPEKTPTIRIRHPLTRAIHRIKLNRVYKSAADLRPQIPVTYPGYGRYCGGHTAAVEPCLASSNTDPSAPTTLTLCLEFLNQRSGCPKGTNCEKVHIAGLEYTWLPILAVVKAAPVQGSTVYQYEKGFVIKCYDSTLTHYYRISSEHVFVTDSSQLYIDTYNEHGDNSKEKFQISPECEAVRERLISGVISKEEAEQEMVTLLSDPQTKESTSIFCLVPTAYETNTEDTRGRKLTSVTHVNNREAMKETPRLPASMTVRVFETNSKDTYEDYPGDVVLLTDGAVVYSECYEAERGIPPRKNMQHCAHFHMNDVCRLGERCRFIHVLLTDEEKERRKERTEHQEEEEEEGEGD</sequence>
<dbReference type="PANTHER" id="PTHR37562">
    <property type="entry name" value="C3H1-TYPE DOMAIN-CONTAINING PROTEIN-RELATED"/>
    <property type="match status" value="1"/>
</dbReference>
<dbReference type="InterPro" id="IPR036855">
    <property type="entry name" value="Znf_CCCH_sf"/>
</dbReference>
<feature type="zinc finger region" description="C3H1-type" evidence="4">
    <location>
        <begin position="104"/>
        <end position="133"/>
    </location>
</feature>